<organism evidence="1 2">
    <name type="scientific">Parascaris univalens</name>
    <name type="common">Nematode worm</name>
    <dbReference type="NCBI Taxonomy" id="6257"/>
    <lineage>
        <taxon>Eukaryota</taxon>
        <taxon>Metazoa</taxon>
        <taxon>Ecdysozoa</taxon>
        <taxon>Nematoda</taxon>
        <taxon>Chromadorea</taxon>
        <taxon>Rhabditida</taxon>
        <taxon>Spirurina</taxon>
        <taxon>Ascaridomorpha</taxon>
        <taxon>Ascaridoidea</taxon>
        <taxon>Ascarididae</taxon>
        <taxon>Parascaris</taxon>
    </lineage>
</organism>
<dbReference type="WBParaSite" id="PgR117X_g001_t02">
    <property type="protein sequence ID" value="PgR117X_g001_t02"/>
    <property type="gene ID" value="PgR117X_g001"/>
</dbReference>
<protein>
    <submittedName>
        <fullName evidence="2">Uncharacterized protein</fullName>
    </submittedName>
</protein>
<evidence type="ECO:0000313" key="1">
    <source>
        <dbReference type="Proteomes" id="UP000887569"/>
    </source>
</evidence>
<keyword evidence="1" id="KW-1185">Reference proteome</keyword>
<sequence>AGKRKAALPKKRPAALEGPVNISADTGEVEEDSTSAAAEIVLGVDESGPVTRTGSKRLIAYRKKPATSRLAKSTTSEVIDDEKSAVGTNIDCNLLNAFPLYVDFHLLWLHIDR</sequence>
<dbReference type="Proteomes" id="UP000887569">
    <property type="component" value="Unplaced"/>
</dbReference>
<dbReference type="AlphaFoldDB" id="A0A915CCQ5"/>
<accession>A0A915CCQ5</accession>
<proteinExistence type="predicted"/>
<evidence type="ECO:0000313" key="2">
    <source>
        <dbReference type="WBParaSite" id="PgR117X_g001_t02"/>
    </source>
</evidence>
<name>A0A915CCQ5_PARUN</name>
<reference evidence="2" key="1">
    <citation type="submission" date="2022-11" db="UniProtKB">
        <authorList>
            <consortium name="WormBaseParasite"/>
        </authorList>
    </citation>
    <scope>IDENTIFICATION</scope>
</reference>